<dbReference type="AlphaFoldDB" id="A0A4Z1SKL8"/>
<feature type="compositionally biased region" description="Basic and acidic residues" evidence="1">
    <location>
        <begin position="591"/>
        <end position="607"/>
    </location>
</feature>
<proteinExistence type="predicted"/>
<organism evidence="2 3">
    <name type="scientific">Giardia muris</name>
    <dbReference type="NCBI Taxonomy" id="5742"/>
    <lineage>
        <taxon>Eukaryota</taxon>
        <taxon>Metamonada</taxon>
        <taxon>Diplomonadida</taxon>
        <taxon>Hexamitidae</taxon>
        <taxon>Giardiinae</taxon>
        <taxon>Giardia</taxon>
    </lineage>
</organism>
<evidence type="ECO:0000256" key="1">
    <source>
        <dbReference type="SAM" id="MobiDB-lite"/>
    </source>
</evidence>
<dbReference type="OrthoDB" id="10253915at2759"/>
<keyword evidence="3" id="KW-1185">Reference proteome</keyword>
<evidence type="ECO:0000313" key="2">
    <source>
        <dbReference type="EMBL" id="TNJ26176.1"/>
    </source>
</evidence>
<accession>A0A4Z1SKL8</accession>
<dbReference type="VEuPathDB" id="GiardiaDB:GMRT_13642"/>
<sequence>MDLANSIVSRMRAQLPSASTERTLSIREAFAIVRPDIHKGLEGVTLLHFLKERIGYPPSSCPLSVNPIITRLLVAVRCLRCQTERYGAALRRLYQVLRQQPCRRVYYKFVLTALQANAKLGRLRRSFLRGLIEANRLAYFHSVVTLWHLGRESSRSDPKPEPLKTTADTATATANTAVVSLNAAIAEYHELRLYCIFLTRTLGRVRARPLRVAKHVVQLAREGILEAMKTQAHTSYLSEQVTSASNPSTPSTQGSRFERMVVGTSRPRHSLPEPDLLNTAQAQAPHTTTYFTLYRELHQITDSRAYPRLPMAYAVQYRRNVDRLRRRLRLLPRFINRDVETASHDLQRRALLALQLALHRSILFMGFSRLYGQLPLQRRALIRLQKEIRLQRQHEAFQVQTFHHRLLLRHAFNRWHSSSETIGDTDRKRADQLFLFIFGRRYIQAWHGLVLQREARIRGVAELVARLQRACYLRPVFENMRSILASKTFRLEEEQLLTRVLTTAVDRWSWRLRIEAELYSPLAILRAWVSLLPSRAFLKTRGFTDEAHHSSQTRPALHFAGWSSSESIGSESDEVSSETSPGHLRFAPGTRVDDGNSHGHVDVDKTLHFGDDDEESCELSDDGLLGPTELRQQYRRVVPKLLALSEATGAPLPTDRIEVLSRENLHTMKEDLHALQRTAGRQETERAFFRGGTETIAVPMRAHRDRALIRKAFQLLRQEYLLARLAREFYHGFVGRRVLYTVFDAWATRAEMLATREDWISDRHLRALIERTLRALREEWQVQVGRREQKRAQDKAETLRLLALIHRADGGVSDDDYEEADMDISSLDTEHRTQSLQRLADEHYLARIHGWMRGLGPLVSRERLHRHATTRTEFMVPDPITVRLPEALDTFLAATALSALAREARVRQTFGAQIPRLKKHVSPDASRLVPGNRPP</sequence>
<feature type="compositionally biased region" description="Polar residues" evidence="1">
    <location>
        <begin position="237"/>
        <end position="255"/>
    </location>
</feature>
<feature type="region of interest" description="Disordered" evidence="1">
    <location>
        <begin position="564"/>
        <end position="607"/>
    </location>
</feature>
<protein>
    <submittedName>
        <fullName evidence="2">Uncharacterized protein</fullName>
    </submittedName>
</protein>
<comment type="caution">
    <text evidence="2">The sequence shown here is derived from an EMBL/GenBank/DDBJ whole genome shotgun (WGS) entry which is preliminary data.</text>
</comment>
<dbReference type="Proteomes" id="UP000315496">
    <property type="component" value="Chromosome 5"/>
</dbReference>
<gene>
    <name evidence="2" type="ORF">GMRT_13642</name>
</gene>
<feature type="region of interest" description="Disordered" evidence="1">
    <location>
        <begin position="237"/>
        <end position="256"/>
    </location>
</feature>
<evidence type="ECO:0000313" key="3">
    <source>
        <dbReference type="Proteomes" id="UP000315496"/>
    </source>
</evidence>
<reference evidence="2 3" key="1">
    <citation type="submission" date="2019-05" db="EMBL/GenBank/DDBJ databases">
        <title>The compact genome of Giardia muris reveals important steps in the evolution of intestinal protozoan parasites.</title>
        <authorList>
            <person name="Xu F."/>
            <person name="Jimenez-Gonzalez A."/>
            <person name="Einarsson E."/>
            <person name="Astvaldsson A."/>
            <person name="Peirasmaki D."/>
            <person name="Eckmann L."/>
            <person name="Andersson J.O."/>
            <person name="Svard S.G."/>
            <person name="Jerlstrom-Hultqvist J."/>
        </authorList>
    </citation>
    <scope>NUCLEOTIDE SEQUENCE [LARGE SCALE GENOMIC DNA]</scope>
    <source>
        <strain evidence="2 3">Roberts-Thomson</strain>
    </source>
</reference>
<name>A0A4Z1SKL8_GIAMU</name>
<dbReference type="EMBL" id="VDLU01000005">
    <property type="protein sequence ID" value="TNJ26176.1"/>
    <property type="molecule type" value="Genomic_DNA"/>
</dbReference>